<dbReference type="EMBL" id="JBHUOM010000042">
    <property type="protein sequence ID" value="MFD2937696.1"/>
    <property type="molecule type" value="Genomic_DNA"/>
</dbReference>
<reference evidence="2" key="1">
    <citation type="journal article" date="2019" name="Int. J. Syst. Evol. Microbiol.">
        <title>The Global Catalogue of Microorganisms (GCM) 10K type strain sequencing project: providing services to taxonomists for standard genome sequencing and annotation.</title>
        <authorList>
            <consortium name="The Broad Institute Genomics Platform"/>
            <consortium name="The Broad Institute Genome Sequencing Center for Infectious Disease"/>
            <person name="Wu L."/>
            <person name="Ma J."/>
        </authorList>
    </citation>
    <scope>NUCLEOTIDE SEQUENCE [LARGE SCALE GENOMIC DNA]</scope>
    <source>
        <strain evidence="2">KCTC 52490</strain>
    </source>
</reference>
<gene>
    <name evidence="1" type="ORF">ACFS25_28260</name>
</gene>
<organism evidence="1 2">
    <name type="scientific">Spirosoma flavum</name>
    <dbReference type="NCBI Taxonomy" id="2048557"/>
    <lineage>
        <taxon>Bacteria</taxon>
        <taxon>Pseudomonadati</taxon>
        <taxon>Bacteroidota</taxon>
        <taxon>Cytophagia</taxon>
        <taxon>Cytophagales</taxon>
        <taxon>Cytophagaceae</taxon>
        <taxon>Spirosoma</taxon>
    </lineage>
</organism>
<dbReference type="Proteomes" id="UP001597512">
    <property type="component" value="Unassembled WGS sequence"/>
</dbReference>
<sequence length="116" mass="12782">MKTVIESSEQIAEEMADIRFLQNGVQKMDLSLPGAGKSGQFDRVYKNADGSWSVIECKGGESPLKGRTGTNGYNQQGTKEYIQSIIDNLRASGKLTTAQLSELNNFGLATKYWTNR</sequence>
<evidence type="ECO:0000313" key="2">
    <source>
        <dbReference type="Proteomes" id="UP001597512"/>
    </source>
</evidence>
<evidence type="ECO:0000313" key="1">
    <source>
        <dbReference type="EMBL" id="MFD2937696.1"/>
    </source>
</evidence>
<dbReference type="InterPro" id="IPR049762">
    <property type="entry name" value="PoNe_dom"/>
</dbReference>
<evidence type="ECO:0008006" key="3">
    <source>
        <dbReference type="Google" id="ProtNLM"/>
    </source>
</evidence>
<dbReference type="CDD" id="cd20739">
    <property type="entry name" value="PoNe_DUF637"/>
    <property type="match status" value="1"/>
</dbReference>
<keyword evidence="2" id="KW-1185">Reference proteome</keyword>
<dbReference type="RefSeq" id="WP_381508013.1">
    <property type="nucleotide sequence ID" value="NZ_JBHUOM010000042.1"/>
</dbReference>
<comment type="caution">
    <text evidence="1">The sequence shown here is derived from an EMBL/GenBank/DDBJ whole genome shotgun (WGS) entry which is preliminary data.</text>
</comment>
<name>A0ABW6AQV3_9BACT</name>
<protein>
    <recommendedName>
        <fullName evidence="3">VRR-NUC domain-containing protein</fullName>
    </recommendedName>
</protein>
<accession>A0ABW6AQV3</accession>
<proteinExistence type="predicted"/>